<dbReference type="Gene3D" id="3.40.50.720">
    <property type="entry name" value="NAD(P)-binding Rossmann-like Domain"/>
    <property type="match status" value="1"/>
</dbReference>
<dbReference type="InterPro" id="IPR000534">
    <property type="entry name" value="Semialdehyde_DH_NAD-bd"/>
</dbReference>
<dbReference type="PANTHER" id="PTHR32338">
    <property type="entry name" value="N-ACETYL-GAMMA-GLUTAMYL-PHOSPHATE REDUCTASE, CHLOROPLASTIC-RELATED-RELATED"/>
    <property type="match status" value="1"/>
</dbReference>
<dbReference type="Gene3D" id="3.30.360.10">
    <property type="entry name" value="Dihydrodipicolinate Reductase, domain 2"/>
    <property type="match status" value="1"/>
</dbReference>
<dbReference type="CDD" id="cd24149">
    <property type="entry name" value="AGPR_N_ARG5_6_like"/>
    <property type="match status" value="1"/>
</dbReference>
<dbReference type="RefSeq" id="WP_077410881.1">
    <property type="nucleotide sequence ID" value="NZ_JBHRTS010000005.1"/>
</dbReference>
<dbReference type="InterPro" id="IPR058924">
    <property type="entry name" value="AGPR_dimerisation_dom"/>
</dbReference>
<keyword evidence="1 5" id="KW-0055">Arginine biosynthesis</keyword>
<gene>
    <name evidence="5 8" type="primary">argC</name>
    <name evidence="8" type="ORF">ACFODZ_11365</name>
</gene>
<evidence type="ECO:0000259" key="7">
    <source>
        <dbReference type="SMART" id="SM00859"/>
    </source>
</evidence>
<dbReference type="InterPro" id="IPR036291">
    <property type="entry name" value="NAD(P)-bd_dom_sf"/>
</dbReference>
<dbReference type="InterPro" id="IPR023013">
    <property type="entry name" value="AGPR_AS"/>
</dbReference>
<comment type="pathway">
    <text evidence="5">Amino-acid biosynthesis; L-arginine biosynthesis; N(2)-acetyl-L-ornithine from L-glutamate: step 3/4.</text>
</comment>
<dbReference type="PANTHER" id="PTHR32338:SF10">
    <property type="entry name" value="N-ACETYL-GAMMA-GLUTAMYL-PHOSPHATE REDUCTASE, CHLOROPLASTIC-RELATED"/>
    <property type="match status" value="1"/>
</dbReference>
<dbReference type="SMART" id="SM00859">
    <property type="entry name" value="Semialdhyde_dh"/>
    <property type="match status" value="1"/>
</dbReference>
<feature type="domain" description="Semialdehyde dehydrogenase NAD-binding" evidence="7">
    <location>
        <begin position="6"/>
        <end position="128"/>
    </location>
</feature>
<evidence type="ECO:0000256" key="3">
    <source>
        <dbReference type="ARBA" id="ARBA00022857"/>
    </source>
</evidence>
<keyword evidence="4 5" id="KW-0560">Oxidoreductase</keyword>
<evidence type="ECO:0000313" key="9">
    <source>
        <dbReference type="Proteomes" id="UP001595533"/>
    </source>
</evidence>
<dbReference type="GO" id="GO:0003942">
    <property type="term" value="F:N-acetyl-gamma-glutamyl-phosphate reductase activity"/>
    <property type="evidence" value="ECO:0007669"/>
    <property type="project" value="UniProtKB-EC"/>
</dbReference>
<keyword evidence="9" id="KW-1185">Reference proteome</keyword>
<dbReference type="Proteomes" id="UP001595533">
    <property type="component" value="Unassembled WGS sequence"/>
</dbReference>
<evidence type="ECO:0000256" key="6">
    <source>
        <dbReference type="PROSITE-ProRule" id="PRU10010"/>
    </source>
</evidence>
<dbReference type="NCBIfam" id="TIGR01850">
    <property type="entry name" value="argC"/>
    <property type="match status" value="1"/>
</dbReference>
<protein>
    <recommendedName>
        <fullName evidence="5">N-acetyl-gamma-glutamyl-phosphate reductase</fullName>
        <shortName evidence="5">AGPR</shortName>
        <ecNumber evidence="5">1.2.1.38</ecNumber>
    </recommendedName>
    <alternativeName>
        <fullName evidence="5">N-acetyl-glutamate semialdehyde dehydrogenase</fullName>
        <shortName evidence="5">NAGSA dehydrogenase</shortName>
    </alternativeName>
</protein>
<dbReference type="SUPFAM" id="SSF51735">
    <property type="entry name" value="NAD(P)-binding Rossmann-fold domains"/>
    <property type="match status" value="1"/>
</dbReference>
<comment type="subcellular location">
    <subcellularLocation>
        <location evidence="5">Cytoplasm</location>
    </subcellularLocation>
</comment>
<name>A0ABV7J9M2_9GAMM</name>
<keyword evidence="3 5" id="KW-0521">NADP</keyword>
<dbReference type="InterPro" id="IPR050085">
    <property type="entry name" value="AGPR"/>
</dbReference>
<comment type="function">
    <text evidence="5">Catalyzes the NADPH-dependent reduction of N-acetyl-5-glutamyl phosphate to yield N-acetyl-L-glutamate 5-semialdehyde.</text>
</comment>
<comment type="similarity">
    <text evidence="5">Belongs to the NAGSA dehydrogenase family. Type 1 subfamily.</text>
</comment>
<keyword evidence="5" id="KW-0963">Cytoplasm</keyword>
<comment type="catalytic activity">
    <reaction evidence="5">
        <text>N-acetyl-L-glutamate 5-semialdehyde + phosphate + NADP(+) = N-acetyl-L-glutamyl 5-phosphate + NADPH + H(+)</text>
        <dbReference type="Rhea" id="RHEA:21588"/>
        <dbReference type="ChEBI" id="CHEBI:15378"/>
        <dbReference type="ChEBI" id="CHEBI:29123"/>
        <dbReference type="ChEBI" id="CHEBI:43474"/>
        <dbReference type="ChEBI" id="CHEBI:57783"/>
        <dbReference type="ChEBI" id="CHEBI:57936"/>
        <dbReference type="ChEBI" id="CHEBI:58349"/>
        <dbReference type="EC" id="1.2.1.38"/>
    </reaction>
</comment>
<dbReference type="CDD" id="cd23936">
    <property type="entry name" value="AGPR_C_ARG5_6_like"/>
    <property type="match status" value="1"/>
</dbReference>
<evidence type="ECO:0000313" key="8">
    <source>
        <dbReference type="EMBL" id="MFC3194838.1"/>
    </source>
</evidence>
<dbReference type="Pfam" id="PF22698">
    <property type="entry name" value="Semialdhyde_dhC_1"/>
    <property type="match status" value="1"/>
</dbReference>
<dbReference type="EMBL" id="JBHRTS010000005">
    <property type="protein sequence ID" value="MFC3194838.1"/>
    <property type="molecule type" value="Genomic_DNA"/>
</dbReference>
<dbReference type="InterPro" id="IPR000706">
    <property type="entry name" value="AGPR_type-1"/>
</dbReference>
<accession>A0ABV7J9M2</accession>
<feature type="active site" evidence="5 6">
    <location>
        <position position="136"/>
    </location>
</feature>
<evidence type="ECO:0000256" key="5">
    <source>
        <dbReference type="HAMAP-Rule" id="MF_00150"/>
    </source>
</evidence>
<sequence>MPELIKAAILGARGYVGVELIQLLDAHPKVQLTAVYSRSYAGQPVHQVVQGYSDQQLIYETGDFNQLAEQSLDVLFVALPDGLAVRHQKLWQQMAPDTLIIDLSADHRFDDGWVYGQPETNQAALSGARLIANPGCYATGMQLGLKPLLSYLLPADLDVPTAFGVSGYSGAGTTPSDKNNPQRLADNLLAYKPTDHTHEREVSHVLEHTIRFMPHVAAHFRGIHLTLSGKLNLSLSANEVRKLFINHYQEHPLIQVERAAPEIQQVANSHDLIIGGFACSTSEPGHLVWNVCLDNLLKGAATQAVQNMNLALAVSHQTKAYEGIL</sequence>
<dbReference type="SUPFAM" id="SSF55347">
    <property type="entry name" value="Glyceraldehyde-3-phosphate dehydrogenase-like, C-terminal domain"/>
    <property type="match status" value="1"/>
</dbReference>
<reference evidence="9" key="1">
    <citation type="journal article" date="2019" name="Int. J. Syst. Evol. Microbiol.">
        <title>The Global Catalogue of Microorganisms (GCM) 10K type strain sequencing project: providing services to taxonomists for standard genome sequencing and annotation.</title>
        <authorList>
            <consortium name="The Broad Institute Genomics Platform"/>
            <consortium name="The Broad Institute Genome Sequencing Center for Infectious Disease"/>
            <person name="Wu L."/>
            <person name="Ma J."/>
        </authorList>
    </citation>
    <scope>NUCLEOTIDE SEQUENCE [LARGE SCALE GENOMIC DNA]</scope>
    <source>
        <strain evidence="9">KCTC 42953</strain>
    </source>
</reference>
<organism evidence="8 9">
    <name type="scientific">Marinicella sediminis</name>
    <dbReference type="NCBI Taxonomy" id="1792834"/>
    <lineage>
        <taxon>Bacteria</taxon>
        <taxon>Pseudomonadati</taxon>
        <taxon>Pseudomonadota</taxon>
        <taxon>Gammaproteobacteria</taxon>
        <taxon>Lysobacterales</taxon>
        <taxon>Marinicellaceae</taxon>
        <taxon>Marinicella</taxon>
    </lineage>
</organism>
<evidence type="ECO:0000256" key="4">
    <source>
        <dbReference type="ARBA" id="ARBA00023002"/>
    </source>
</evidence>
<dbReference type="PROSITE" id="PS01224">
    <property type="entry name" value="ARGC"/>
    <property type="match status" value="1"/>
</dbReference>
<evidence type="ECO:0000256" key="1">
    <source>
        <dbReference type="ARBA" id="ARBA00022571"/>
    </source>
</evidence>
<dbReference type="EC" id="1.2.1.38" evidence="5"/>
<evidence type="ECO:0000256" key="2">
    <source>
        <dbReference type="ARBA" id="ARBA00022605"/>
    </source>
</evidence>
<keyword evidence="2 5" id="KW-0028">Amino-acid biosynthesis</keyword>
<dbReference type="HAMAP" id="MF_00150">
    <property type="entry name" value="ArgC_type1"/>
    <property type="match status" value="1"/>
</dbReference>
<dbReference type="Pfam" id="PF01118">
    <property type="entry name" value="Semialdhyde_dh"/>
    <property type="match status" value="1"/>
</dbReference>
<comment type="caution">
    <text evidence="8">The sequence shown here is derived from an EMBL/GenBank/DDBJ whole genome shotgun (WGS) entry which is preliminary data.</text>
</comment>
<proteinExistence type="inferred from homology"/>